<gene>
    <name evidence="1" type="ORF">LASUN_00330</name>
</gene>
<evidence type="ECO:0000313" key="1">
    <source>
        <dbReference type="EMBL" id="OFA13300.1"/>
    </source>
</evidence>
<protein>
    <submittedName>
        <fullName evidence="1">Uncharacterized protein</fullName>
    </submittedName>
</protein>
<comment type="caution">
    <text evidence="1">The sequence shown here is derived from an EMBL/GenBank/DDBJ whole genome shotgun (WGS) entry which is preliminary data.</text>
</comment>
<dbReference type="RefSeq" id="WP_176744881.1">
    <property type="nucleotide sequence ID" value="NZ_MIQE01000001.1"/>
</dbReference>
<sequence>MKTLTIQNRIKRLNIIIGRTPVENDHSLLAYFFVLDKEKQRLSEYILHHEVE</sequence>
<evidence type="ECO:0000313" key="2">
    <source>
        <dbReference type="Proteomes" id="UP000177010"/>
    </source>
</evidence>
<name>A0A1E7XJM0_9LACO</name>
<dbReference type="EMBL" id="MIQE01000001">
    <property type="protein sequence ID" value="OFA13300.1"/>
    <property type="molecule type" value="Genomic_DNA"/>
</dbReference>
<organism evidence="1 2">
    <name type="scientific">Lentilactobacillus sunkii</name>
    <dbReference type="NCBI Taxonomy" id="481719"/>
    <lineage>
        <taxon>Bacteria</taxon>
        <taxon>Bacillati</taxon>
        <taxon>Bacillota</taxon>
        <taxon>Bacilli</taxon>
        <taxon>Lactobacillales</taxon>
        <taxon>Lactobacillaceae</taxon>
        <taxon>Lentilactobacillus</taxon>
    </lineage>
</organism>
<dbReference type="Proteomes" id="UP000177010">
    <property type="component" value="Unassembled WGS sequence"/>
</dbReference>
<dbReference type="STRING" id="481719.LASUN_00330"/>
<dbReference type="AlphaFoldDB" id="A0A1E7XJM0"/>
<accession>A0A1E7XJM0</accession>
<proteinExistence type="predicted"/>
<reference evidence="1 2" key="1">
    <citation type="submission" date="2016-09" db="EMBL/GenBank/DDBJ databases">
        <title>Genome Sequence of Lactobacillus sunkii Strain CG01.</title>
        <authorList>
            <person name="Poehlein A."/>
            <person name="Gabris C."/>
            <person name="Bengelsdorf F.R."/>
            <person name="Duerre P."/>
            <person name="Daniel R."/>
        </authorList>
    </citation>
    <scope>NUCLEOTIDE SEQUENCE [LARGE SCALE GENOMIC DNA]</scope>
    <source>
        <strain evidence="1 2">CG_D</strain>
    </source>
</reference>